<evidence type="ECO:0000256" key="1">
    <source>
        <dbReference type="SAM" id="Phobius"/>
    </source>
</evidence>
<keyword evidence="1" id="KW-0812">Transmembrane</keyword>
<feature type="transmembrane region" description="Helical" evidence="1">
    <location>
        <begin position="6"/>
        <end position="25"/>
    </location>
</feature>
<evidence type="ECO:0000313" key="2">
    <source>
        <dbReference type="EMBL" id="MBK1468467.1"/>
    </source>
</evidence>
<reference evidence="2 3" key="1">
    <citation type="submission" date="2020-09" db="EMBL/GenBank/DDBJ databases">
        <title>Parvimonas S3374 sp. nov.</title>
        <authorList>
            <person name="Buhl M."/>
        </authorList>
    </citation>
    <scope>NUCLEOTIDE SEQUENCE [LARGE SCALE GENOMIC DNA]</scope>
    <source>
        <strain evidence="2 3">S3374</strain>
    </source>
</reference>
<keyword evidence="3" id="KW-1185">Reference proteome</keyword>
<keyword evidence="1" id="KW-1133">Transmembrane helix</keyword>
<proteinExistence type="predicted"/>
<evidence type="ECO:0000313" key="3">
    <source>
        <dbReference type="Proteomes" id="UP000823123"/>
    </source>
</evidence>
<name>A0ABS1CAU3_9FIRM</name>
<gene>
    <name evidence="2" type="ORF">IBJ83_03945</name>
</gene>
<dbReference type="RefSeq" id="WP_201275391.1">
    <property type="nucleotide sequence ID" value="NZ_JACVDA010000009.1"/>
</dbReference>
<protein>
    <recommendedName>
        <fullName evidence="4">Lipoprotein</fullName>
    </recommendedName>
</protein>
<comment type="caution">
    <text evidence="2">The sequence shown here is derived from an EMBL/GenBank/DDBJ whole genome shotgun (WGS) entry which is preliminary data.</text>
</comment>
<organism evidence="2 3">
    <name type="scientific">Parvimonas parva</name>
    <dbReference type="NCBI Taxonomy" id="2769485"/>
    <lineage>
        <taxon>Bacteria</taxon>
        <taxon>Bacillati</taxon>
        <taxon>Bacillota</taxon>
        <taxon>Tissierellia</taxon>
        <taxon>Tissierellales</taxon>
        <taxon>Peptoniphilaceae</taxon>
        <taxon>Parvimonas</taxon>
    </lineage>
</organism>
<dbReference type="EMBL" id="JACVDA010000009">
    <property type="protein sequence ID" value="MBK1468467.1"/>
    <property type="molecule type" value="Genomic_DNA"/>
</dbReference>
<accession>A0ABS1CAU3</accession>
<dbReference type="Proteomes" id="UP000823123">
    <property type="component" value="Unassembled WGS sequence"/>
</dbReference>
<sequence>MTKKKLIYSISTIVVVLFLFLEYTLSKNYSNFGKNIYETKELAYENFNNEHKTFGYIDTHKFNYKNDDFYLVFYGGKEGLAVKALKTTKKSEKFLWIKKDGYVIESSAGFIFGEKNNSVRAWGFDFGKKFWISIGNPNDRLEPSVKFKNYNTIEKGNKNLNGIEVKFEVFEIK</sequence>
<keyword evidence="1" id="KW-0472">Membrane</keyword>
<evidence type="ECO:0008006" key="4">
    <source>
        <dbReference type="Google" id="ProtNLM"/>
    </source>
</evidence>